<dbReference type="Proteomes" id="UP000078090">
    <property type="component" value="Unassembled WGS sequence"/>
</dbReference>
<evidence type="ECO:0000256" key="1">
    <source>
        <dbReference type="SAM" id="Coils"/>
    </source>
</evidence>
<keyword evidence="1" id="KW-0175">Coiled coil</keyword>
<dbReference type="OrthoDB" id="9780401at2"/>
<comment type="caution">
    <text evidence="3">The sequence shown here is derived from an EMBL/GenBank/DDBJ whole genome shotgun (WGS) entry which is preliminary data.</text>
</comment>
<proteinExistence type="predicted"/>
<dbReference type="EMBL" id="LUUG01000139">
    <property type="protein sequence ID" value="OAH95914.1"/>
    <property type="molecule type" value="Genomic_DNA"/>
</dbReference>
<organism evidence="3 4">
    <name type="scientific">Methylomonas methanica</name>
    <dbReference type="NCBI Taxonomy" id="421"/>
    <lineage>
        <taxon>Bacteria</taxon>
        <taxon>Pseudomonadati</taxon>
        <taxon>Pseudomonadota</taxon>
        <taxon>Gammaproteobacteria</taxon>
        <taxon>Methylococcales</taxon>
        <taxon>Methylococcaceae</taxon>
        <taxon>Methylomonas</taxon>
    </lineage>
</organism>
<dbReference type="PROSITE" id="PS51257">
    <property type="entry name" value="PROKAR_LIPOPROTEIN"/>
    <property type="match status" value="1"/>
</dbReference>
<feature type="chain" id="PRO_5008067239" evidence="2">
    <location>
        <begin position="25"/>
        <end position="215"/>
    </location>
</feature>
<dbReference type="AlphaFoldDB" id="A0A177LS96"/>
<accession>A0A177LS96</accession>
<dbReference type="InterPro" id="IPR021342">
    <property type="entry name" value="DUF2959"/>
</dbReference>
<protein>
    <submittedName>
        <fullName evidence="3">DNA repair protein</fullName>
    </submittedName>
</protein>
<evidence type="ECO:0000313" key="3">
    <source>
        <dbReference type="EMBL" id="OAH95914.1"/>
    </source>
</evidence>
<sequence>MKFSSRFMLFLLTFGLAACSSAYYSGLEKIGIPKREVMVHRVEKARDTQEETKQQFKSALEQFTVMTNFKGGDLEATYNKLNGEYEASVKKAEEVNKRIADIEDVSSALFSEWETELSQYSNASLRRNSQQKLTATKAHYQQLIAAMRKAETKIEPVLSVFRDQVLYLKHNLNAQAIASLKGQLDSVKSDVSALVVEMEKSINEADAFIKTMEKQ</sequence>
<feature type="coiled-coil region" evidence="1">
    <location>
        <begin position="42"/>
        <end position="98"/>
    </location>
</feature>
<reference evidence="3 4" key="1">
    <citation type="submission" date="2016-03" db="EMBL/GenBank/DDBJ databases">
        <authorList>
            <person name="Ploux O."/>
        </authorList>
    </citation>
    <scope>NUCLEOTIDE SEQUENCE [LARGE SCALE GENOMIC DNA]</scope>
    <source>
        <strain evidence="3 4">R-45363</strain>
    </source>
</reference>
<gene>
    <name evidence="3" type="ORF">A1332_05180</name>
</gene>
<evidence type="ECO:0000313" key="4">
    <source>
        <dbReference type="Proteomes" id="UP000078090"/>
    </source>
</evidence>
<name>A0A177LS96_METMH</name>
<keyword evidence="2" id="KW-0732">Signal</keyword>
<dbReference type="RefSeq" id="WP_064010921.1">
    <property type="nucleotide sequence ID" value="NZ_LUUG01000139.1"/>
</dbReference>
<evidence type="ECO:0000256" key="2">
    <source>
        <dbReference type="SAM" id="SignalP"/>
    </source>
</evidence>
<dbReference type="Pfam" id="PF11172">
    <property type="entry name" value="DUF2959"/>
    <property type="match status" value="1"/>
</dbReference>
<feature type="signal peptide" evidence="2">
    <location>
        <begin position="1"/>
        <end position="24"/>
    </location>
</feature>